<feature type="transmembrane region" description="Helical" evidence="1">
    <location>
        <begin position="121"/>
        <end position="143"/>
    </location>
</feature>
<keyword evidence="1" id="KW-0812">Transmembrane</keyword>
<gene>
    <name evidence="2" type="ORF">KL86APRO_20486</name>
</gene>
<dbReference type="EMBL" id="FLUO01000002">
    <property type="protein sequence ID" value="SBW12187.1"/>
    <property type="molecule type" value="Genomic_DNA"/>
</dbReference>
<feature type="transmembrane region" description="Helical" evidence="1">
    <location>
        <begin position="175"/>
        <end position="194"/>
    </location>
</feature>
<dbReference type="AlphaFoldDB" id="A0A212KKK5"/>
<reference evidence="2" key="1">
    <citation type="submission" date="2016-04" db="EMBL/GenBank/DDBJ databases">
        <authorList>
            <person name="Evans L.H."/>
            <person name="Alamgir A."/>
            <person name="Owens N."/>
            <person name="Weber N.D."/>
            <person name="Virtaneva K."/>
            <person name="Barbian K."/>
            <person name="Babar A."/>
            <person name="Rosenke K."/>
        </authorList>
    </citation>
    <scope>NUCLEOTIDE SEQUENCE</scope>
    <source>
        <strain evidence="2">86</strain>
    </source>
</reference>
<keyword evidence="1" id="KW-0472">Membrane</keyword>
<feature type="transmembrane region" description="Helical" evidence="1">
    <location>
        <begin position="149"/>
        <end position="168"/>
    </location>
</feature>
<dbReference type="PANTHER" id="PTHR41795">
    <property type="entry name" value="EXOPOLYSACCHARIDE SYNTHESIS PROTEIN"/>
    <property type="match status" value="1"/>
</dbReference>
<sequence length="195" mass="19867">MPGRRTTLTLTEVIDRMVGAGAGARVSGDELLAVFGERSYGPMILVPSLLLVSPLSGIPGFSALMAIAIVLISGQMALGRPTPWLPGFLRRRSIARNRLERAAPVLRRVARVADAAIHPRLQGLTGAVGGRVVAFACMCIGLVIPPMEIVPMTSSTAGAVVAVFALALTARDGALALVAVGLAAAGVAVGVGVLA</sequence>
<accession>A0A212KKK5</accession>
<protein>
    <submittedName>
        <fullName evidence="2">Exopolysaccharide synthesis, ExoD</fullName>
    </submittedName>
</protein>
<name>A0A212KKK5_9PROT</name>
<evidence type="ECO:0000256" key="1">
    <source>
        <dbReference type="SAM" id="Phobius"/>
    </source>
</evidence>
<dbReference type="PIRSF" id="PIRSF033239">
    <property type="entry name" value="ExoD"/>
    <property type="match status" value="1"/>
</dbReference>
<evidence type="ECO:0000313" key="2">
    <source>
        <dbReference type="EMBL" id="SBW12187.1"/>
    </source>
</evidence>
<feature type="transmembrane region" description="Helical" evidence="1">
    <location>
        <begin position="44"/>
        <end position="72"/>
    </location>
</feature>
<proteinExistence type="predicted"/>
<keyword evidence="1" id="KW-1133">Transmembrane helix</keyword>
<dbReference type="PANTHER" id="PTHR41795:SF1">
    <property type="entry name" value="EXOPOLYSACCHARIDE SYNTHESIS PROTEIN"/>
    <property type="match status" value="1"/>
</dbReference>
<organism evidence="2">
    <name type="scientific">uncultured Alphaproteobacteria bacterium</name>
    <dbReference type="NCBI Taxonomy" id="91750"/>
    <lineage>
        <taxon>Bacteria</taxon>
        <taxon>Pseudomonadati</taxon>
        <taxon>Pseudomonadota</taxon>
        <taxon>Alphaproteobacteria</taxon>
        <taxon>environmental samples</taxon>
    </lineage>
</organism>
<dbReference type="Pfam" id="PF06055">
    <property type="entry name" value="ExoD"/>
    <property type="match status" value="1"/>
</dbReference>
<dbReference type="InterPro" id="IPR010331">
    <property type="entry name" value="ExoD"/>
</dbReference>